<dbReference type="FunFam" id="3.30.160.60:FF:000744">
    <property type="entry name" value="zinc finger E-box-binding homeobox 1"/>
    <property type="match status" value="1"/>
</dbReference>
<comment type="subcellular location">
    <subcellularLocation>
        <location evidence="1">Nucleus</location>
    </subcellularLocation>
</comment>
<feature type="region of interest" description="Disordered" evidence="9">
    <location>
        <begin position="753"/>
        <end position="787"/>
    </location>
</feature>
<dbReference type="STRING" id="166423.A0A0N0U634"/>
<feature type="compositionally biased region" description="Polar residues" evidence="9">
    <location>
        <begin position="273"/>
        <end position="284"/>
    </location>
</feature>
<evidence type="ECO:0000313" key="12">
    <source>
        <dbReference type="Proteomes" id="UP000053105"/>
    </source>
</evidence>
<dbReference type="Pfam" id="PF00096">
    <property type="entry name" value="zf-C2H2"/>
    <property type="match status" value="2"/>
</dbReference>
<evidence type="ECO:0000256" key="4">
    <source>
        <dbReference type="ARBA" id="ARBA00022771"/>
    </source>
</evidence>
<evidence type="ECO:0000256" key="3">
    <source>
        <dbReference type="ARBA" id="ARBA00022737"/>
    </source>
</evidence>
<dbReference type="PANTHER" id="PTHR16515:SF49">
    <property type="entry name" value="GASTRULA ZINC FINGER PROTEIN XLCGF49.1-LIKE-RELATED"/>
    <property type="match status" value="1"/>
</dbReference>
<dbReference type="PROSITE" id="PS00028">
    <property type="entry name" value="ZINC_FINGER_C2H2_1"/>
    <property type="match status" value="1"/>
</dbReference>
<feature type="domain" description="C2H2-type" evidence="10">
    <location>
        <begin position="1235"/>
        <end position="1262"/>
    </location>
</feature>
<keyword evidence="2" id="KW-0479">Metal-binding</keyword>
<feature type="region of interest" description="Disordered" evidence="9">
    <location>
        <begin position="270"/>
        <end position="310"/>
    </location>
</feature>
<dbReference type="GO" id="GO:0005634">
    <property type="term" value="C:nucleus"/>
    <property type="evidence" value="ECO:0007669"/>
    <property type="project" value="UniProtKB-SubCell"/>
</dbReference>
<dbReference type="OrthoDB" id="5977959at2759"/>
<dbReference type="SMART" id="SM00355">
    <property type="entry name" value="ZnF_C2H2"/>
    <property type="match status" value="2"/>
</dbReference>
<name>A0A0N0U634_9HYME</name>
<organism evidence="11 12">
    <name type="scientific">Melipona quadrifasciata</name>
    <dbReference type="NCBI Taxonomy" id="166423"/>
    <lineage>
        <taxon>Eukaryota</taxon>
        <taxon>Metazoa</taxon>
        <taxon>Ecdysozoa</taxon>
        <taxon>Arthropoda</taxon>
        <taxon>Hexapoda</taxon>
        <taxon>Insecta</taxon>
        <taxon>Pterygota</taxon>
        <taxon>Neoptera</taxon>
        <taxon>Endopterygota</taxon>
        <taxon>Hymenoptera</taxon>
        <taxon>Apocrita</taxon>
        <taxon>Aculeata</taxon>
        <taxon>Apoidea</taxon>
        <taxon>Anthophila</taxon>
        <taxon>Apidae</taxon>
        <taxon>Melipona</taxon>
    </lineage>
</organism>
<keyword evidence="7" id="KW-0539">Nucleus</keyword>
<evidence type="ECO:0000256" key="2">
    <source>
        <dbReference type="ARBA" id="ARBA00022723"/>
    </source>
</evidence>
<dbReference type="GO" id="GO:0003677">
    <property type="term" value="F:DNA binding"/>
    <property type="evidence" value="ECO:0007669"/>
    <property type="project" value="UniProtKB-KW"/>
</dbReference>
<dbReference type="Gene3D" id="3.30.160.60">
    <property type="entry name" value="Classic Zinc Finger"/>
    <property type="match status" value="2"/>
</dbReference>
<dbReference type="EMBL" id="KQ435741">
    <property type="protein sequence ID" value="KOX76771.1"/>
    <property type="molecule type" value="Genomic_DNA"/>
</dbReference>
<feature type="compositionally biased region" description="Polar residues" evidence="9">
    <location>
        <begin position="753"/>
        <end position="770"/>
    </location>
</feature>
<dbReference type="InterPro" id="IPR036236">
    <property type="entry name" value="Znf_C2H2_sf"/>
</dbReference>
<evidence type="ECO:0000256" key="5">
    <source>
        <dbReference type="ARBA" id="ARBA00022833"/>
    </source>
</evidence>
<evidence type="ECO:0000313" key="11">
    <source>
        <dbReference type="EMBL" id="KOX76771.1"/>
    </source>
</evidence>
<dbReference type="Proteomes" id="UP000053105">
    <property type="component" value="Unassembled WGS sequence"/>
</dbReference>
<keyword evidence="12" id="KW-1185">Reference proteome</keyword>
<dbReference type="GO" id="GO:0008270">
    <property type="term" value="F:zinc ion binding"/>
    <property type="evidence" value="ECO:0007669"/>
    <property type="project" value="UniProtKB-KW"/>
</dbReference>
<evidence type="ECO:0000256" key="1">
    <source>
        <dbReference type="ARBA" id="ARBA00004123"/>
    </source>
</evidence>
<feature type="compositionally biased region" description="Polar residues" evidence="9">
    <location>
        <begin position="300"/>
        <end position="310"/>
    </location>
</feature>
<protein>
    <recommendedName>
        <fullName evidence="10">C2H2-type domain-containing protein</fullName>
    </recommendedName>
</protein>
<keyword evidence="6" id="KW-0238">DNA-binding</keyword>
<keyword evidence="3" id="KW-0677">Repeat</keyword>
<feature type="region of interest" description="Disordered" evidence="9">
    <location>
        <begin position="112"/>
        <end position="135"/>
    </location>
</feature>
<dbReference type="PROSITE" id="PS50157">
    <property type="entry name" value="ZINC_FINGER_C2H2_2"/>
    <property type="match status" value="1"/>
</dbReference>
<evidence type="ECO:0000259" key="10">
    <source>
        <dbReference type="PROSITE" id="PS50157"/>
    </source>
</evidence>
<gene>
    <name evidence="11" type="ORF">WN51_11195</name>
</gene>
<keyword evidence="4 8" id="KW-0863">Zinc-finger</keyword>
<sequence>MKFSIASAFSTFQKRHYLRNSSIPIHTLVERAIYPRQFLYYYTHIVSHLHGRSWSSDKSSYAVREKFERYEGWNRQGNNHSFLFFFSILYIWRCASIRRQCSTMIISTTRLSRERSRQHHQAAHAGGLTRHGPPNNKLRGPVGEVGGVRLPLQSLHGYGSVFMYSASTSPGGGGGQGGGGGGEVTLRLREPEDIPEEVLARLEDTATLSISLQGDAVLRLGAAGTEKSACLKGSRSVAKSRANKKSGNSLVQYVFIEKLKLNENVLLKEPPRQQKNINPPSSLNRAEFEPPAHQREAETLSVQPGQSRLNPSKSSNYIVATLTSGLQMETLRIKVQCLFPPTQIYSKHCSFKNWQLSALLSYGRSSMLTELQLTVSANLAVPPAEDKFNACEKIENGLYRRIAKKKKKKGKRIKIQRKRRKKESNGEDIVDRNCQHIEFRTSIRLITHIRQDRILTAQLPKGNGNLELFDSESGPDLTLSPQTFTSTAEAFINDNSDSLGVPGDNDTGWRGDSATVENPTVVYPRKAIGLINTGKALFDRSGTGLAKELAKGELKLKVSFTMYGELAARVEDEERKLTESAVGSSFLVSFPTVCAASHALAEGFYLSFLGPGVTKKKQTISKFSFSKDWITDFLMSVVTLARSIRTRHLNVAYRKPETTEGPETFEIFPKWKGTQSTALQYTSHCKSVILSGVVFVQHTRLIYKCKRFVTRNFTRDHEIVIASVKKLLKVWSSCNLQVLELCVDLKRHRTDTTSVESSSRNKYSGVSQHSGRGPNTPEESYRADGSTRARARRSMDTLLDTLQITASMVVTVLDLDFLWFDQTTHMILSIFSNSDLFFVIDVHTHTYGNAGNYLVETFPTHLPRQQQQEQQQQQFAGSSCASPAILVRRETIFAWDQRLLHLIKISEYQIETANLVKINRLDIYREIEENAQSIFYNSGICGLRGGERFILRFWVLVSYPETWKLVGEMIRNDEDILASCGITLHRRRRKIMLQLTSDDKSTAKYIYHSQRVVFRSKKKRTRQPDKLEISSFKTTKRTSSDEEYFVNVFNGISGTNVIMEVELKVTEVVKDAVGRIFVLRNCWKYELSDIPENNWELSGYNFRRTLAKCIASRRVLQLHFKDNELSKYCKKQKRPINPFYVPFLLYFNVRKYPATRTNDSPRQSNTKPIIPPPYQNTAQTLYDNTANYNHLNYTTIDNTVQCSSEESRPGGGDPGKLGVKKPRPKASSPNRQGPQQCQVCGKVFNNASALTKHKLTHSDERKYVCTMCGKAFKRQDHLFDISHDLTLAQVIFATSTGSRKQCVFKDLNDK</sequence>
<proteinExistence type="predicted"/>
<dbReference type="GO" id="GO:0010468">
    <property type="term" value="P:regulation of gene expression"/>
    <property type="evidence" value="ECO:0007669"/>
    <property type="project" value="UniProtKB-ARBA"/>
</dbReference>
<evidence type="ECO:0000256" key="7">
    <source>
        <dbReference type="ARBA" id="ARBA00023242"/>
    </source>
</evidence>
<dbReference type="PANTHER" id="PTHR16515">
    <property type="entry name" value="PR DOMAIN ZINC FINGER PROTEIN"/>
    <property type="match status" value="1"/>
</dbReference>
<evidence type="ECO:0000256" key="8">
    <source>
        <dbReference type="PROSITE-ProRule" id="PRU00042"/>
    </source>
</evidence>
<feature type="compositionally biased region" description="Polar residues" evidence="9">
    <location>
        <begin position="1227"/>
        <end position="1237"/>
    </location>
</feature>
<dbReference type="InterPro" id="IPR050331">
    <property type="entry name" value="Zinc_finger"/>
</dbReference>
<dbReference type="InterPro" id="IPR013087">
    <property type="entry name" value="Znf_C2H2_type"/>
</dbReference>
<evidence type="ECO:0000256" key="6">
    <source>
        <dbReference type="ARBA" id="ARBA00023125"/>
    </source>
</evidence>
<feature type="region of interest" description="Disordered" evidence="9">
    <location>
        <begin position="1202"/>
        <end position="1237"/>
    </location>
</feature>
<evidence type="ECO:0000256" key="9">
    <source>
        <dbReference type="SAM" id="MobiDB-lite"/>
    </source>
</evidence>
<feature type="compositionally biased region" description="Basic and acidic residues" evidence="9">
    <location>
        <begin position="286"/>
        <end position="298"/>
    </location>
</feature>
<accession>A0A0N0U634</accession>
<keyword evidence="5" id="KW-0862">Zinc</keyword>
<reference evidence="11 12" key="1">
    <citation type="submission" date="2015-07" db="EMBL/GenBank/DDBJ databases">
        <title>The genome of Melipona quadrifasciata.</title>
        <authorList>
            <person name="Pan H."/>
            <person name="Kapheim K."/>
        </authorList>
    </citation>
    <scope>NUCLEOTIDE SEQUENCE [LARGE SCALE GENOMIC DNA]</scope>
    <source>
        <strain evidence="11">0111107301</strain>
        <tissue evidence="11">Whole body</tissue>
    </source>
</reference>
<dbReference type="SUPFAM" id="SSF57667">
    <property type="entry name" value="beta-beta-alpha zinc fingers"/>
    <property type="match status" value="1"/>
</dbReference>